<gene>
    <name evidence="1" type="ORF">D3875_09770</name>
</gene>
<dbReference type="NCBIfam" id="NF037970">
    <property type="entry name" value="vanZ_1"/>
    <property type="match status" value="1"/>
</dbReference>
<accession>A0A418VCA7</accession>
<evidence type="ECO:0000313" key="2">
    <source>
        <dbReference type="Proteomes" id="UP000286287"/>
    </source>
</evidence>
<dbReference type="EMBL" id="QYUJ01000014">
    <property type="protein sequence ID" value="RJF73646.1"/>
    <property type="molecule type" value="Genomic_DNA"/>
</dbReference>
<reference evidence="1 2" key="1">
    <citation type="submission" date="2018-09" db="EMBL/GenBank/DDBJ databases">
        <authorList>
            <person name="Zhu H."/>
        </authorList>
    </citation>
    <scope>NUCLEOTIDE SEQUENCE [LARGE SCALE GENOMIC DNA]</scope>
    <source>
        <strain evidence="1 2">K2S05-167</strain>
    </source>
</reference>
<evidence type="ECO:0000313" key="1">
    <source>
        <dbReference type="EMBL" id="RJF73646.1"/>
    </source>
</evidence>
<keyword evidence="2" id="KW-1185">Reference proteome</keyword>
<name>A0A418VCA7_9DEIO</name>
<dbReference type="Proteomes" id="UP000286287">
    <property type="component" value="Unassembled WGS sequence"/>
</dbReference>
<proteinExistence type="predicted"/>
<dbReference type="AlphaFoldDB" id="A0A418VCA7"/>
<organism evidence="1 2">
    <name type="scientific">Deinococcus cavernae</name>
    <dbReference type="NCBI Taxonomy" id="2320857"/>
    <lineage>
        <taxon>Bacteria</taxon>
        <taxon>Thermotogati</taxon>
        <taxon>Deinococcota</taxon>
        <taxon>Deinococci</taxon>
        <taxon>Deinococcales</taxon>
        <taxon>Deinococcaceae</taxon>
        <taxon>Deinococcus</taxon>
    </lineage>
</organism>
<protein>
    <submittedName>
        <fullName evidence="1">Antibiotic resistance protein VanZ</fullName>
    </submittedName>
</protein>
<comment type="caution">
    <text evidence="1">The sequence shown here is derived from an EMBL/GenBank/DDBJ whole genome shotgun (WGS) entry which is preliminary data.</text>
</comment>
<sequence length="129" mass="13770">MGVIWLLSSGARTPGPALPHPLDWAAHGLGYLALGFCLGKATGQRQLAWVLAAWFGALDEVHQAFVPPREAGVVDWFFDLLGAFVGSRLALPPAPPASLHIELEFGESATTPEDGQADRLEFHENAKAS</sequence>